<dbReference type="Proteomes" id="UP000006671">
    <property type="component" value="Unassembled WGS sequence"/>
</dbReference>
<dbReference type="EMBL" id="GG738872">
    <property type="protein sequence ID" value="EFC43726.1"/>
    <property type="molecule type" value="Genomic_DNA"/>
</dbReference>
<keyword evidence="3" id="KW-1185">Reference proteome</keyword>
<evidence type="ECO:0000313" key="3">
    <source>
        <dbReference type="Proteomes" id="UP000006671"/>
    </source>
</evidence>
<dbReference type="InterPro" id="IPR025197">
    <property type="entry name" value="DUF4116"/>
</dbReference>
<feature type="domain" description="DUF4116" evidence="1">
    <location>
        <begin position="211"/>
        <end position="264"/>
    </location>
</feature>
<dbReference type="GeneID" id="8863275"/>
<feature type="domain" description="DUF4116" evidence="1">
    <location>
        <begin position="88"/>
        <end position="135"/>
    </location>
</feature>
<accession>D2VHS9</accession>
<organism evidence="3">
    <name type="scientific">Naegleria gruberi</name>
    <name type="common">Amoeba</name>
    <dbReference type="NCBI Taxonomy" id="5762"/>
    <lineage>
        <taxon>Eukaryota</taxon>
        <taxon>Discoba</taxon>
        <taxon>Heterolobosea</taxon>
        <taxon>Tetramitia</taxon>
        <taxon>Eutetramitia</taxon>
        <taxon>Vahlkampfiidae</taxon>
        <taxon>Naegleria</taxon>
    </lineage>
</organism>
<dbReference type="VEuPathDB" id="AmoebaDB:NAEGRDRAFT_68433"/>
<proteinExistence type="predicted"/>
<dbReference type="AlphaFoldDB" id="D2VHS9"/>
<dbReference type="InParanoid" id="D2VHS9"/>
<sequence length="286" mass="34476">MSVKVILIDLWMDSSNGSNTNQLLTNLLRNKLDEAQNLIKLIKTKQVKFQQIPSEYLTYYSIVYYLLEAENEEIWYFKRLPMKYRNMKEIILKACKLNGYVLKYANQELRNDRQVVMAAIKVNSYAMRYVSKELKHDTSFMLKCVTDWNYKMIPTELKMDLEFNIQLITRSFISFDNQCNSIRSNPEMEKQILIYYKYESFSRYYERYFKDKEVILKVMDRYKVRNRVVPPILTFIDKTLRNDKEIVVKAVRRNQVEYDHIENEELRNDTDVLDAFNNSINKKLKI</sequence>
<gene>
    <name evidence="2" type="ORF">NAEGRDRAFT_68433</name>
</gene>
<evidence type="ECO:0000259" key="1">
    <source>
        <dbReference type="Pfam" id="PF13475"/>
    </source>
</evidence>
<evidence type="ECO:0000313" key="2">
    <source>
        <dbReference type="EMBL" id="EFC43726.1"/>
    </source>
</evidence>
<dbReference type="Pfam" id="PF13475">
    <property type="entry name" value="DUF4116"/>
    <property type="match status" value="2"/>
</dbReference>
<name>D2VHS9_NAEGR</name>
<protein>
    <submittedName>
        <fullName evidence="2">Predicted protein</fullName>
    </submittedName>
</protein>
<dbReference type="KEGG" id="ngr:NAEGRDRAFT_68433"/>
<reference evidence="2 3" key="1">
    <citation type="journal article" date="2010" name="Cell">
        <title>The genome of Naegleria gruberi illuminates early eukaryotic versatility.</title>
        <authorList>
            <person name="Fritz-Laylin L.K."/>
            <person name="Prochnik S.E."/>
            <person name="Ginger M.L."/>
            <person name="Dacks J.B."/>
            <person name="Carpenter M.L."/>
            <person name="Field M.C."/>
            <person name="Kuo A."/>
            <person name="Paredez A."/>
            <person name="Chapman J."/>
            <person name="Pham J."/>
            <person name="Shu S."/>
            <person name="Neupane R."/>
            <person name="Cipriano M."/>
            <person name="Mancuso J."/>
            <person name="Tu H."/>
            <person name="Salamov A."/>
            <person name="Lindquist E."/>
            <person name="Shapiro H."/>
            <person name="Lucas S."/>
            <person name="Grigoriev I.V."/>
            <person name="Cande W.Z."/>
            <person name="Fulton C."/>
            <person name="Rokhsar D.S."/>
            <person name="Dawson S.C."/>
        </authorList>
    </citation>
    <scope>NUCLEOTIDE SEQUENCE [LARGE SCALE GENOMIC DNA]</scope>
    <source>
        <strain evidence="2 3">NEG-M</strain>
    </source>
</reference>
<dbReference type="RefSeq" id="XP_002676470.1">
    <property type="nucleotide sequence ID" value="XM_002676424.1"/>
</dbReference>
<dbReference type="OrthoDB" id="447781at2759"/>